<evidence type="ECO:0008006" key="4">
    <source>
        <dbReference type="Google" id="ProtNLM"/>
    </source>
</evidence>
<evidence type="ECO:0000256" key="1">
    <source>
        <dbReference type="SAM" id="SignalP"/>
    </source>
</evidence>
<dbReference type="NCBIfam" id="TIGR04260">
    <property type="entry name" value="Cyano_gly_rpt"/>
    <property type="match status" value="1"/>
</dbReference>
<dbReference type="EMBL" id="BKAJ01000004">
    <property type="protein sequence ID" value="GEP53230.1"/>
    <property type="molecule type" value="Genomic_DNA"/>
</dbReference>
<comment type="caution">
    <text evidence="2">The sequence shown here is derived from an EMBL/GenBank/DDBJ whole genome shotgun (WGS) entry which is preliminary data.</text>
</comment>
<accession>A0A512N2M0</accession>
<organism evidence="2 3">
    <name type="scientific">Reyranella soli</name>
    <dbReference type="NCBI Taxonomy" id="1230389"/>
    <lineage>
        <taxon>Bacteria</taxon>
        <taxon>Pseudomonadati</taxon>
        <taxon>Pseudomonadota</taxon>
        <taxon>Alphaproteobacteria</taxon>
        <taxon>Hyphomicrobiales</taxon>
        <taxon>Reyranellaceae</taxon>
        <taxon>Reyranella</taxon>
    </lineage>
</organism>
<dbReference type="RefSeq" id="WP_147145609.1">
    <property type="nucleotide sequence ID" value="NZ_BKAJ01000004.1"/>
</dbReference>
<proteinExistence type="predicted"/>
<evidence type="ECO:0000313" key="2">
    <source>
        <dbReference type="EMBL" id="GEP53230.1"/>
    </source>
</evidence>
<reference evidence="2 3" key="1">
    <citation type="submission" date="2019-07" db="EMBL/GenBank/DDBJ databases">
        <title>Whole genome shotgun sequence of Reyranella soli NBRC 108950.</title>
        <authorList>
            <person name="Hosoyama A."/>
            <person name="Uohara A."/>
            <person name="Ohji S."/>
            <person name="Ichikawa N."/>
        </authorList>
    </citation>
    <scope>NUCLEOTIDE SEQUENCE [LARGE SCALE GENOMIC DNA]</scope>
    <source>
        <strain evidence="2 3">NBRC 108950</strain>
    </source>
</reference>
<feature type="signal peptide" evidence="1">
    <location>
        <begin position="1"/>
        <end position="21"/>
    </location>
</feature>
<dbReference type="OrthoDB" id="7376652at2"/>
<name>A0A512N2M0_9HYPH</name>
<dbReference type="Proteomes" id="UP000321058">
    <property type="component" value="Unassembled WGS sequence"/>
</dbReference>
<evidence type="ECO:0000313" key="3">
    <source>
        <dbReference type="Proteomes" id="UP000321058"/>
    </source>
</evidence>
<sequence length="132" mass="14151">MAQDRRSVRALAALLPAGAFGFSVSLASADAAATASPDSGAQPKKPGEIAERLQSIRLSVSDALQQYAKDGEPFVAVDPEKQLAWWGNGWHNGGWGWHNGGWHNGGWGNGWHNGGWGNGWHNGGWGNGWHNW</sequence>
<keyword evidence="3" id="KW-1185">Reference proteome</keyword>
<keyword evidence="1" id="KW-0732">Signal</keyword>
<feature type="chain" id="PRO_5021833428" description="RSAM-associated Gly-rich repeat protein" evidence="1">
    <location>
        <begin position="22"/>
        <end position="132"/>
    </location>
</feature>
<dbReference type="AlphaFoldDB" id="A0A512N2M0"/>
<protein>
    <recommendedName>
        <fullName evidence="4">RSAM-associated Gly-rich repeat protein</fullName>
    </recommendedName>
</protein>
<gene>
    <name evidence="2" type="ORF">RSO01_03960</name>
</gene>
<dbReference type="InterPro" id="IPR026356">
    <property type="entry name" value="GrrA/OscA1_RiPP"/>
</dbReference>